<sequence length="85" mass="9205">MGRVQTAKSRRKATRRTSRATTPTQTSVSKAPPPDTQAGSAAAGIISPWGRVDEEYALIKADLKRLAWVTTFLLALLAVLTVLLR</sequence>
<proteinExistence type="predicted"/>
<reference evidence="3" key="1">
    <citation type="journal article" date="2020" name="mSystems">
        <title>Genome- and Community-Level Interaction Insights into Carbon Utilization and Element Cycling Functions of Hydrothermarchaeota in Hydrothermal Sediment.</title>
        <authorList>
            <person name="Zhou Z."/>
            <person name="Liu Y."/>
            <person name="Xu W."/>
            <person name="Pan J."/>
            <person name="Luo Z.H."/>
            <person name="Li M."/>
        </authorList>
    </citation>
    <scope>NUCLEOTIDE SEQUENCE [LARGE SCALE GENOMIC DNA]</scope>
    <source>
        <strain evidence="3">SpSt-1065</strain>
    </source>
</reference>
<feature type="region of interest" description="Disordered" evidence="1">
    <location>
        <begin position="1"/>
        <end position="42"/>
    </location>
</feature>
<protein>
    <submittedName>
        <fullName evidence="3">Uncharacterized protein</fullName>
    </submittedName>
</protein>
<dbReference type="EMBL" id="DRWX01000139">
    <property type="protein sequence ID" value="HHM96131.1"/>
    <property type="molecule type" value="Genomic_DNA"/>
</dbReference>
<name>A0A7C5VTY3_THERO</name>
<comment type="caution">
    <text evidence="3">The sequence shown here is derived from an EMBL/GenBank/DDBJ whole genome shotgun (WGS) entry which is preliminary data.</text>
</comment>
<dbReference type="AlphaFoldDB" id="A0A7C5VTY3"/>
<keyword evidence="2" id="KW-1133">Transmembrane helix</keyword>
<keyword evidence="2" id="KW-0812">Transmembrane</keyword>
<evidence type="ECO:0000256" key="1">
    <source>
        <dbReference type="SAM" id="MobiDB-lite"/>
    </source>
</evidence>
<feature type="compositionally biased region" description="Basic residues" evidence="1">
    <location>
        <begin position="8"/>
        <end position="18"/>
    </location>
</feature>
<evidence type="ECO:0000313" key="3">
    <source>
        <dbReference type="EMBL" id="HHM96131.1"/>
    </source>
</evidence>
<gene>
    <name evidence="3" type="ORF">ENM21_02830</name>
</gene>
<keyword evidence="2" id="KW-0472">Membrane</keyword>
<feature type="transmembrane region" description="Helical" evidence="2">
    <location>
        <begin position="66"/>
        <end position="84"/>
    </location>
</feature>
<evidence type="ECO:0000256" key="2">
    <source>
        <dbReference type="SAM" id="Phobius"/>
    </source>
</evidence>
<organism evidence="3">
    <name type="scientific">Thermomicrobium roseum</name>
    <dbReference type="NCBI Taxonomy" id="500"/>
    <lineage>
        <taxon>Bacteria</taxon>
        <taxon>Pseudomonadati</taxon>
        <taxon>Thermomicrobiota</taxon>
        <taxon>Thermomicrobia</taxon>
        <taxon>Thermomicrobiales</taxon>
        <taxon>Thermomicrobiaceae</taxon>
        <taxon>Thermomicrobium</taxon>
    </lineage>
</organism>
<accession>A0A7C5VTY3</accession>